<name>A0ABX1CP59_9SPHN</name>
<dbReference type="Gene3D" id="2.160.20.10">
    <property type="entry name" value="Single-stranded right-handed beta-helix, Pectin lyase-like"/>
    <property type="match status" value="1"/>
</dbReference>
<evidence type="ECO:0000313" key="1">
    <source>
        <dbReference type="EMBL" id="NJR77855.1"/>
    </source>
</evidence>
<dbReference type="EMBL" id="JAAVJH010000002">
    <property type="protein sequence ID" value="NJR77855.1"/>
    <property type="molecule type" value="Genomic_DNA"/>
</dbReference>
<keyword evidence="2" id="KW-1185">Reference proteome</keyword>
<dbReference type="Proteomes" id="UP000732399">
    <property type="component" value="Unassembled WGS sequence"/>
</dbReference>
<evidence type="ECO:0000313" key="2">
    <source>
        <dbReference type="Proteomes" id="UP000732399"/>
    </source>
</evidence>
<sequence>MPGLSLGLSLRARRRGGIAGPVAAAAISAIEADGWSARWATGTPPTFAPDAAPQTIAVARMGFDAEARPTVHAATRLFTRRRRLPWPDQTSDTPAVVALDDYVYATDTIAGVANLSTETSPRPVAAWAMPHRRVVGDTIPLEVVAFHRDARGGRMVAAVRFLASDGATVVSQVVAATTLSTRPGDRQPLPVFACALDVSTLAQGLVTVHAEVYPWIGDAAAVLRSAELAAPREFSARYFLRHPALHAAPPLAYVAAAGNDASGTISTVPATASAAPFATVKGAIDALQAALSATTGLDGAIVRIGAGTFPLASAAAARTQRVAALTIERDPAVPRASAIVTWGAAGFAPRLSTGFTGPVATGCLRFRDLTVRRTGAAFLSGDGAARLELQWEDVAFDNNGVSGNWLTRSDNYFFGVAFTGLAGTTLAAGANGEQRIMRGVAADLADAMYENWVTLACTLTRPGTGAIRDATKGAIAFQNRFLNPNPAGSPLAISASGAGDTVTGFWAVQNLIELTRTGAGPMVRISSDAPAFGNTDHCGLGRNTITGQGSAGRYNVFYDNDTGGVRRTHRRMWHQGDVGVQLNVKGDVDIGEAAALGHLAYQHGVGCRGNLTQFRVATATAHVELQAWPGVRSLIGTSTTARREPGFVDYRGVTAAGAGAGGGDYRLQPGAAARGLVDVAVLSHDLAGAPRTPDGPDSAGAYV</sequence>
<accession>A0ABX1CP59</accession>
<reference evidence="1 2" key="1">
    <citation type="submission" date="2020-03" db="EMBL/GenBank/DDBJ databases">
        <authorList>
            <person name="Wang L."/>
            <person name="He N."/>
            <person name="Li Y."/>
            <person name="Fang Y."/>
            <person name="Zhang F."/>
        </authorList>
    </citation>
    <scope>NUCLEOTIDE SEQUENCE [LARGE SCALE GENOMIC DNA]</scope>
    <source>
        <strain evidence="1 2">36D10-4-7</strain>
    </source>
</reference>
<evidence type="ECO:0008006" key="3">
    <source>
        <dbReference type="Google" id="ProtNLM"/>
    </source>
</evidence>
<protein>
    <recommendedName>
        <fullName evidence="3">Pectate lyase superfamily protein domain-containing protein</fullName>
    </recommendedName>
</protein>
<dbReference type="RefSeq" id="WP_168133366.1">
    <property type="nucleotide sequence ID" value="NZ_JAAVJH010000002.1"/>
</dbReference>
<comment type="caution">
    <text evidence="1">The sequence shown here is derived from an EMBL/GenBank/DDBJ whole genome shotgun (WGS) entry which is preliminary data.</text>
</comment>
<proteinExistence type="predicted"/>
<dbReference type="InterPro" id="IPR012334">
    <property type="entry name" value="Pectin_lyas_fold"/>
</dbReference>
<gene>
    <name evidence="1" type="ORF">HBH26_04385</name>
</gene>
<organism evidence="1 2">
    <name type="scientific">Sphingomonas corticis</name>
    <dbReference type="NCBI Taxonomy" id="2722791"/>
    <lineage>
        <taxon>Bacteria</taxon>
        <taxon>Pseudomonadati</taxon>
        <taxon>Pseudomonadota</taxon>
        <taxon>Alphaproteobacteria</taxon>
        <taxon>Sphingomonadales</taxon>
        <taxon>Sphingomonadaceae</taxon>
        <taxon>Sphingomonas</taxon>
    </lineage>
</organism>